<dbReference type="Pfam" id="PF12867">
    <property type="entry name" value="DinB_2"/>
    <property type="match status" value="1"/>
</dbReference>
<proteinExistence type="predicted"/>
<dbReference type="AlphaFoldDB" id="A0A916UHJ0"/>
<protein>
    <recommendedName>
        <fullName evidence="1">DinB-like domain-containing protein</fullName>
    </recommendedName>
</protein>
<evidence type="ECO:0000313" key="3">
    <source>
        <dbReference type="Proteomes" id="UP000651668"/>
    </source>
</evidence>
<dbReference type="InterPro" id="IPR034660">
    <property type="entry name" value="DinB/YfiT-like"/>
</dbReference>
<dbReference type="EMBL" id="BMIL01000009">
    <property type="protein sequence ID" value="GGC72412.1"/>
    <property type="molecule type" value="Genomic_DNA"/>
</dbReference>
<keyword evidence="3" id="KW-1185">Reference proteome</keyword>
<comment type="caution">
    <text evidence="2">The sequence shown here is derived from an EMBL/GenBank/DDBJ whole genome shotgun (WGS) entry which is preliminary data.</text>
</comment>
<dbReference type="InterPro" id="IPR024775">
    <property type="entry name" value="DinB-like"/>
</dbReference>
<dbReference type="Proteomes" id="UP000651668">
    <property type="component" value="Unassembled WGS sequence"/>
</dbReference>
<feature type="domain" description="DinB-like" evidence="1">
    <location>
        <begin position="31"/>
        <end position="141"/>
    </location>
</feature>
<sequence length="154" mass="18014">MTLLTDTLNIIFKRDLLKLKEELNLYNHEENLWRVEGNISNTAGNLCLHLIGNLNTYIGDVLGHTGYVRNRPEEFSLKNIPREMLLAELDRTIKVIEDVLPRLTETQLADEYPRPVFEYSMTTGYFLVHLATHLNYHLGQVNYHRRLLDVDLHL</sequence>
<reference evidence="2" key="1">
    <citation type="journal article" date="2014" name="Int. J. Syst. Evol. Microbiol.">
        <title>Complete genome sequence of Corynebacterium casei LMG S-19264T (=DSM 44701T), isolated from a smear-ripened cheese.</title>
        <authorList>
            <consortium name="US DOE Joint Genome Institute (JGI-PGF)"/>
            <person name="Walter F."/>
            <person name="Albersmeier A."/>
            <person name="Kalinowski J."/>
            <person name="Ruckert C."/>
        </authorList>
    </citation>
    <scope>NUCLEOTIDE SEQUENCE</scope>
    <source>
        <strain evidence="2">CGMCC 1.15343</strain>
    </source>
</reference>
<evidence type="ECO:0000313" key="2">
    <source>
        <dbReference type="EMBL" id="GGC72412.1"/>
    </source>
</evidence>
<reference evidence="2" key="2">
    <citation type="submission" date="2020-09" db="EMBL/GenBank/DDBJ databases">
        <authorList>
            <person name="Sun Q."/>
            <person name="Zhou Y."/>
        </authorList>
    </citation>
    <scope>NUCLEOTIDE SEQUENCE</scope>
    <source>
        <strain evidence="2">CGMCC 1.15343</strain>
    </source>
</reference>
<evidence type="ECO:0000259" key="1">
    <source>
        <dbReference type="Pfam" id="PF12867"/>
    </source>
</evidence>
<gene>
    <name evidence="2" type="ORF">GCM10011387_27440</name>
</gene>
<organism evidence="2 3">
    <name type="scientific">Pedobacter quisquiliarum</name>
    <dbReference type="NCBI Taxonomy" id="1834438"/>
    <lineage>
        <taxon>Bacteria</taxon>
        <taxon>Pseudomonadati</taxon>
        <taxon>Bacteroidota</taxon>
        <taxon>Sphingobacteriia</taxon>
        <taxon>Sphingobacteriales</taxon>
        <taxon>Sphingobacteriaceae</taxon>
        <taxon>Pedobacter</taxon>
    </lineage>
</organism>
<dbReference type="RefSeq" id="WP_229663627.1">
    <property type="nucleotide sequence ID" value="NZ_BMIL01000009.1"/>
</dbReference>
<name>A0A916UHJ0_9SPHI</name>
<dbReference type="SUPFAM" id="SSF109854">
    <property type="entry name" value="DinB/YfiT-like putative metalloenzymes"/>
    <property type="match status" value="1"/>
</dbReference>
<accession>A0A916UHJ0</accession>
<dbReference type="Gene3D" id="1.20.120.450">
    <property type="entry name" value="dinb family like domain"/>
    <property type="match status" value="1"/>
</dbReference>